<dbReference type="Pfam" id="PF10022">
    <property type="entry name" value="DUF2264"/>
    <property type="match status" value="1"/>
</dbReference>
<comment type="caution">
    <text evidence="2">The sequence shown here is derived from an EMBL/GenBank/DDBJ whole genome shotgun (WGS) entry which is preliminary data.</text>
</comment>
<evidence type="ECO:0000259" key="1">
    <source>
        <dbReference type="Pfam" id="PF10022"/>
    </source>
</evidence>
<gene>
    <name evidence="2" type="ORF">GCM10017596_10570</name>
</gene>
<evidence type="ECO:0000313" key="3">
    <source>
        <dbReference type="Proteomes" id="UP001142325"/>
    </source>
</evidence>
<dbReference type="InterPro" id="IPR049349">
    <property type="entry name" value="DUF2264_N"/>
</dbReference>
<reference evidence="2" key="1">
    <citation type="journal article" date="2014" name="Int. J. Syst. Evol. Microbiol.">
        <title>Complete genome sequence of Corynebacterium casei LMG S-19264T (=DSM 44701T), isolated from a smear-ripened cheese.</title>
        <authorList>
            <consortium name="US DOE Joint Genome Institute (JGI-PGF)"/>
            <person name="Walter F."/>
            <person name="Albersmeier A."/>
            <person name="Kalinowski J."/>
            <person name="Ruckert C."/>
        </authorList>
    </citation>
    <scope>NUCLEOTIDE SEQUENCE</scope>
    <source>
        <strain evidence="2">VKM Ac-1958</strain>
    </source>
</reference>
<accession>A0A9W6M8A8</accession>
<organism evidence="2 3">
    <name type="scientific">Microbacterium keratanolyticum</name>
    <dbReference type="NCBI Taxonomy" id="67574"/>
    <lineage>
        <taxon>Bacteria</taxon>
        <taxon>Bacillati</taxon>
        <taxon>Actinomycetota</taxon>
        <taxon>Actinomycetes</taxon>
        <taxon>Micrococcales</taxon>
        <taxon>Microbacteriaceae</taxon>
        <taxon>Microbacterium</taxon>
    </lineage>
</organism>
<feature type="domain" description="DUF2264" evidence="1">
    <location>
        <begin position="44"/>
        <end position="382"/>
    </location>
</feature>
<keyword evidence="3" id="KW-1185">Reference proteome</keyword>
<dbReference type="PANTHER" id="PTHR35339:SF4">
    <property type="entry name" value="LINALOOL DEHYDRATASE_ISOMERASE DOMAIN-CONTAINING PROTEIN"/>
    <property type="match status" value="1"/>
</dbReference>
<dbReference type="EMBL" id="BSET01000001">
    <property type="protein sequence ID" value="GLK01342.1"/>
    <property type="molecule type" value="Genomic_DNA"/>
</dbReference>
<evidence type="ECO:0000313" key="2">
    <source>
        <dbReference type="EMBL" id="GLK01342.1"/>
    </source>
</evidence>
<protein>
    <recommendedName>
        <fullName evidence="1">DUF2264 domain-containing protein</fullName>
    </recommendedName>
</protein>
<sequence length="662" mass="72111">MVCNPLLVSADDGDMPSRLLASALTATPWMPAFDPDASPFTGYTRAHWESAADRLLAGARAHALEGGALIDFSAAASSAPVDRLEGFARVFLLAALRIAGDPSARAEDAEYWREALRRGVAGRLWLPLTDHSQPTVEASVVAIGLHVARAELWEPLDEATKIGICEWFDGAAGTWCADNNHVLLGATLAAFTTSVGFGDRRALIENALDRMEDWYRGDGWYTDGDGRRFDYYNAYAFHWYPFFIARMLGSRLDDRRAEYRGRLAAFLDGYQHLFSPSGAPILMGRSLIYRWGITAPFWMARWEGVESLPPSRMRRIASGTLRYFADQGVLDDGALSLGWRRNASRDIVQSYSGSGSPYWSSKGFLGLLLPADDAVWTDVEAPMVSEERDVRVPLHAPRWFIESRDGLVTLHNFGSDGHPTRDDHLYRRLLFSSATVPVRGESMRDADLTVEGAVHRAVDTATVTPRGGAVTRALDAAGRHVDTSVCAHVTGDATVYLARVRGAVGLSVTVSGAAVSWDDADALDVHDRVSSAGEAAVATAGLRSVIRWLGAWHAEAGPSPAEAALLPVEALIEQAPEGTALGDHAAFPRVRTSPLRGDVVIAWAVSLRAGANGGAEIRSEVSDVHVAEDHVRLRLDGEKRVFRWAASERFDGDRRAQQVFRP</sequence>
<dbReference type="AlphaFoldDB" id="A0A9W6M8A8"/>
<proteinExistence type="predicted"/>
<name>A0A9W6M8A8_9MICO</name>
<reference evidence="2" key="2">
    <citation type="submission" date="2023-01" db="EMBL/GenBank/DDBJ databases">
        <authorList>
            <person name="Sun Q."/>
            <person name="Evtushenko L."/>
        </authorList>
    </citation>
    <scope>NUCLEOTIDE SEQUENCE</scope>
    <source>
        <strain evidence="2">VKM Ac-1958</strain>
    </source>
</reference>
<dbReference type="Proteomes" id="UP001142325">
    <property type="component" value="Unassembled WGS sequence"/>
</dbReference>
<dbReference type="InterPro" id="IPR016624">
    <property type="entry name" value="UCP014753"/>
</dbReference>
<dbReference type="PANTHER" id="PTHR35339">
    <property type="entry name" value="LINALOOL DEHYDRATASE_ISOMERASE DOMAIN-CONTAINING PROTEIN"/>
    <property type="match status" value="1"/>
</dbReference>